<dbReference type="SUPFAM" id="SSF50685">
    <property type="entry name" value="Barwin-like endoglucanases"/>
    <property type="match status" value="1"/>
</dbReference>
<comment type="caution">
    <text evidence="5">The sequence shown here is derived from an EMBL/GenBank/DDBJ whole genome shotgun (WGS) entry which is preliminary data.</text>
</comment>
<dbReference type="Proteomes" id="UP000814176">
    <property type="component" value="Unassembled WGS sequence"/>
</dbReference>
<dbReference type="InterPro" id="IPR010829">
    <property type="entry name" value="Cerato-platanin"/>
</dbReference>
<name>A0ABQ8KIF6_9APHY</name>
<gene>
    <name evidence="5" type="ORF">C8Q71DRAFT_753259</name>
</gene>
<evidence type="ECO:0000256" key="2">
    <source>
        <dbReference type="ARBA" id="ARBA00010421"/>
    </source>
</evidence>
<evidence type="ECO:0000256" key="1">
    <source>
        <dbReference type="ARBA" id="ARBA00004613"/>
    </source>
</evidence>
<evidence type="ECO:0000256" key="4">
    <source>
        <dbReference type="SAM" id="SignalP"/>
    </source>
</evidence>
<dbReference type="GeneID" id="72004155"/>
<evidence type="ECO:0000313" key="5">
    <source>
        <dbReference type="EMBL" id="KAH9837570.1"/>
    </source>
</evidence>
<evidence type="ECO:0000256" key="3">
    <source>
        <dbReference type="ARBA" id="ARBA00022525"/>
    </source>
</evidence>
<dbReference type="EMBL" id="JADCUA010000008">
    <property type="protein sequence ID" value="KAH9837570.1"/>
    <property type="molecule type" value="Genomic_DNA"/>
</dbReference>
<dbReference type="CDD" id="cd22778">
    <property type="entry name" value="DPBB_CEPL-like"/>
    <property type="match status" value="1"/>
</dbReference>
<organism evidence="5 6">
    <name type="scientific">Rhodofomes roseus</name>
    <dbReference type="NCBI Taxonomy" id="34475"/>
    <lineage>
        <taxon>Eukaryota</taxon>
        <taxon>Fungi</taxon>
        <taxon>Dikarya</taxon>
        <taxon>Basidiomycota</taxon>
        <taxon>Agaricomycotina</taxon>
        <taxon>Agaricomycetes</taxon>
        <taxon>Polyporales</taxon>
        <taxon>Rhodofomes</taxon>
    </lineage>
</organism>
<dbReference type="RefSeq" id="XP_047779608.1">
    <property type="nucleotide sequence ID" value="XM_047923423.1"/>
</dbReference>
<sequence length="191" mass="20490">MHSPLSIAVMSLALASAAYAHPFKRAFGSFLDNFPRIPVPKIPESTTSATTTTSFQAAPPRQTVMINTDWKYDNGSTSVTNLTCGTQFEATGNTTYRSLLQYPYAAGFSNVTSGESTVCGACYVLEWAGNYVGVQIIDGAEEYGGTETFTLSGEAYDWLLLNETTSPVVTGTIVDGPFACPEHQKFVAINP</sequence>
<keyword evidence="4" id="KW-0732">Signal</keyword>
<protein>
    <submittedName>
        <fullName evidence="5">Uncharacterized protein</fullName>
    </submittedName>
</protein>
<keyword evidence="3" id="KW-0964">Secreted</keyword>
<evidence type="ECO:0000313" key="6">
    <source>
        <dbReference type="Proteomes" id="UP000814176"/>
    </source>
</evidence>
<dbReference type="Gene3D" id="2.40.40.10">
    <property type="entry name" value="RlpA-like domain"/>
    <property type="match status" value="1"/>
</dbReference>
<dbReference type="InterPro" id="IPR036908">
    <property type="entry name" value="RlpA-like_sf"/>
</dbReference>
<comment type="subcellular location">
    <subcellularLocation>
        <location evidence="1">Secreted</location>
    </subcellularLocation>
</comment>
<accession>A0ABQ8KIF6</accession>
<feature type="signal peptide" evidence="4">
    <location>
        <begin position="1"/>
        <end position="20"/>
    </location>
</feature>
<feature type="chain" id="PRO_5046260864" evidence="4">
    <location>
        <begin position="21"/>
        <end position="191"/>
    </location>
</feature>
<keyword evidence="6" id="KW-1185">Reference proteome</keyword>
<reference evidence="5 6" key="1">
    <citation type="journal article" date="2021" name="Environ. Microbiol.">
        <title>Gene family expansions and transcriptome signatures uncover fungal adaptations to wood decay.</title>
        <authorList>
            <person name="Hage H."/>
            <person name="Miyauchi S."/>
            <person name="Viragh M."/>
            <person name="Drula E."/>
            <person name="Min B."/>
            <person name="Chaduli D."/>
            <person name="Navarro D."/>
            <person name="Favel A."/>
            <person name="Norest M."/>
            <person name="Lesage-Meessen L."/>
            <person name="Balint B."/>
            <person name="Merenyi Z."/>
            <person name="de Eugenio L."/>
            <person name="Morin E."/>
            <person name="Martinez A.T."/>
            <person name="Baldrian P."/>
            <person name="Stursova M."/>
            <person name="Martinez M.J."/>
            <person name="Novotny C."/>
            <person name="Magnuson J.K."/>
            <person name="Spatafora J.W."/>
            <person name="Maurice S."/>
            <person name="Pangilinan J."/>
            <person name="Andreopoulos W."/>
            <person name="LaButti K."/>
            <person name="Hundley H."/>
            <person name="Na H."/>
            <person name="Kuo A."/>
            <person name="Barry K."/>
            <person name="Lipzen A."/>
            <person name="Henrissat B."/>
            <person name="Riley R."/>
            <person name="Ahrendt S."/>
            <person name="Nagy L.G."/>
            <person name="Grigoriev I.V."/>
            <person name="Martin F."/>
            <person name="Rosso M.N."/>
        </authorList>
    </citation>
    <scope>NUCLEOTIDE SEQUENCE [LARGE SCALE GENOMIC DNA]</scope>
    <source>
        <strain evidence="5 6">CIRM-BRFM 1785</strain>
    </source>
</reference>
<dbReference type="Pfam" id="PF07249">
    <property type="entry name" value="Cerato-platanin"/>
    <property type="match status" value="1"/>
</dbReference>
<proteinExistence type="inferred from homology"/>
<comment type="similarity">
    <text evidence="2">Belongs to the cerato-platanin family.</text>
</comment>